<dbReference type="GO" id="GO:0015031">
    <property type="term" value="P:protein transport"/>
    <property type="evidence" value="ECO:0007669"/>
    <property type="project" value="UniProtKB-KW"/>
</dbReference>
<evidence type="ECO:0000256" key="3">
    <source>
        <dbReference type="ARBA" id="ARBA00020978"/>
    </source>
</evidence>
<gene>
    <name evidence="9" type="ORF">H257_03490</name>
</gene>
<comment type="similarity">
    <text evidence="2">Belongs to the COG1 family.</text>
</comment>
<dbReference type="PANTHER" id="PTHR31658">
    <property type="entry name" value="CONSERVED OLIGOMERIC GOLGI COMPLEX SUBUNIT 1"/>
    <property type="match status" value="1"/>
</dbReference>
<protein>
    <recommendedName>
        <fullName evidence="3">Conserved oligomeric Golgi complex subunit 1</fullName>
    </recommendedName>
</protein>
<dbReference type="Pfam" id="PF08700">
    <property type="entry name" value="VPS51_Exo84_N"/>
    <property type="match status" value="1"/>
</dbReference>
<comment type="subcellular location">
    <subcellularLocation>
        <location evidence="1">Golgi apparatus membrane</location>
        <topology evidence="1">Peripheral membrane protein</topology>
    </subcellularLocation>
</comment>
<dbReference type="STRING" id="112090.W4GY15"/>
<reference evidence="9" key="1">
    <citation type="submission" date="2013-12" db="EMBL/GenBank/DDBJ databases">
        <title>The Genome Sequence of Aphanomyces astaci APO3.</title>
        <authorList>
            <consortium name="The Broad Institute Genomics Platform"/>
            <person name="Russ C."/>
            <person name="Tyler B."/>
            <person name="van West P."/>
            <person name="Dieguez-Uribeondo J."/>
            <person name="Young S.K."/>
            <person name="Zeng Q."/>
            <person name="Gargeya S."/>
            <person name="Fitzgerald M."/>
            <person name="Abouelleil A."/>
            <person name="Alvarado L."/>
            <person name="Chapman S.B."/>
            <person name="Gainer-Dewar J."/>
            <person name="Goldberg J."/>
            <person name="Griggs A."/>
            <person name="Gujja S."/>
            <person name="Hansen M."/>
            <person name="Howarth C."/>
            <person name="Imamovic A."/>
            <person name="Ireland A."/>
            <person name="Larimer J."/>
            <person name="McCowan C."/>
            <person name="Murphy C."/>
            <person name="Pearson M."/>
            <person name="Poon T.W."/>
            <person name="Priest M."/>
            <person name="Roberts A."/>
            <person name="Saif S."/>
            <person name="Shea T."/>
            <person name="Sykes S."/>
            <person name="Wortman J."/>
            <person name="Nusbaum C."/>
            <person name="Birren B."/>
        </authorList>
    </citation>
    <scope>NUCLEOTIDE SEQUENCE [LARGE SCALE GENOMIC DNA]</scope>
    <source>
        <strain evidence="9">APO3</strain>
    </source>
</reference>
<dbReference type="GO" id="GO:0017119">
    <property type="term" value="C:Golgi transport complex"/>
    <property type="evidence" value="ECO:0007669"/>
    <property type="project" value="InterPro"/>
</dbReference>
<dbReference type="AlphaFoldDB" id="W4GY15"/>
<proteinExistence type="inferred from homology"/>
<evidence type="ECO:0000256" key="5">
    <source>
        <dbReference type="ARBA" id="ARBA00022927"/>
    </source>
</evidence>
<feature type="region of interest" description="Disordered" evidence="8">
    <location>
        <begin position="818"/>
        <end position="861"/>
    </location>
</feature>
<keyword evidence="7" id="KW-0472">Membrane</keyword>
<dbReference type="PANTHER" id="PTHR31658:SF0">
    <property type="entry name" value="CONSERVED OLIGOMERIC GOLGI COMPLEX SUBUNIT 1"/>
    <property type="match status" value="1"/>
</dbReference>
<keyword evidence="6" id="KW-0333">Golgi apparatus</keyword>
<dbReference type="OrthoDB" id="46189at2759"/>
<evidence type="ECO:0000256" key="7">
    <source>
        <dbReference type="ARBA" id="ARBA00023136"/>
    </source>
</evidence>
<evidence type="ECO:0000313" key="9">
    <source>
        <dbReference type="EMBL" id="ETV84226.1"/>
    </source>
</evidence>
<evidence type="ECO:0000256" key="6">
    <source>
        <dbReference type="ARBA" id="ARBA00023034"/>
    </source>
</evidence>
<dbReference type="GO" id="GO:0000139">
    <property type="term" value="C:Golgi membrane"/>
    <property type="evidence" value="ECO:0007669"/>
    <property type="project" value="UniProtKB-SubCell"/>
</dbReference>
<dbReference type="InterPro" id="IPR033370">
    <property type="entry name" value="COG1"/>
</dbReference>
<dbReference type="RefSeq" id="XP_009825918.1">
    <property type="nucleotide sequence ID" value="XM_009827616.1"/>
</dbReference>
<keyword evidence="4" id="KW-0813">Transport</keyword>
<dbReference type="VEuPathDB" id="FungiDB:H257_03490"/>
<keyword evidence="5" id="KW-0653">Protein transport</keyword>
<dbReference type="EMBL" id="KI913119">
    <property type="protein sequence ID" value="ETV84226.1"/>
    <property type="molecule type" value="Genomic_DNA"/>
</dbReference>
<evidence type="ECO:0000256" key="2">
    <source>
        <dbReference type="ARBA" id="ARBA00006653"/>
    </source>
</evidence>
<organism evidence="9">
    <name type="scientific">Aphanomyces astaci</name>
    <name type="common">Crayfish plague agent</name>
    <dbReference type="NCBI Taxonomy" id="112090"/>
    <lineage>
        <taxon>Eukaryota</taxon>
        <taxon>Sar</taxon>
        <taxon>Stramenopiles</taxon>
        <taxon>Oomycota</taxon>
        <taxon>Saprolegniomycetes</taxon>
        <taxon>Saprolegniales</taxon>
        <taxon>Verrucalvaceae</taxon>
        <taxon>Aphanomyces</taxon>
    </lineage>
</organism>
<sequence>MLDVHAILREVSVVDAQKLLATSRAEKAAKEKEMQAMGGSRYQDLIDAADQIVSMHEASQRLDAALRDMPQLWDTLESSVARTMATTLSSEVSPVISVDAAQSHSHSNGDLVDLVVGASERMWVAMEQGNPLEALSIFKLVDGVTFSDMEGGPMMGIVAFELDAMPSFQHRIQSCAQQCLRAPTKPTSFYERALLVLLELQHSSTAHALHSAFLQGRSAAAAALRQAASPSHKQHAVLASLELVLSTLNDAHAMFAVPTSALSTALADIDVHPLELACTDWTIDAIRTWRQDLVALLQSFHDVEAVASLHQVVQSQLDHHRHSNESMMVTWQAVRQALDSRKTTSHDNNKDADDLWSIFASDVFATCTQRLFAQAFDAAATALDAALLRDDDDDDERDDDMTATFVGRLVDIQHTGESSAATLQPVVASECIRVLFDVITTFASHAFPTKTRLLRLAQHCLNLNAAMPGLFQMSKPVVAAGLGDSWPSIEDAFATIQTEKATDHGTPWLLCSQLLPLFQALRMNVSHFEWLMPTTRLSPYHVYFLHLATIQGGAATGPVFTKLADSFCRQWVAHVVGTHGQPVLDALTTTRFFGYSNDEWRSVYHASWTQVPATITSDDDEDDNSATTSLLVWLPWCATPAVSHVLFEVATSTTLSQTTSSADLHERVQSHVRHELKQWIFTYMHSIVTALSSHRDTSSPVSFGQACALQCIFDVYFVRVLVGESEFLRFGWGDHDDMAPLLAWVDPVDWELFGSAVVLLVKRQYHMTRLLFSVFRSNDDDNSFADAGFVVSDAGLTMLEVAPPVPRFALLPVPPPQPLKRAQSATPTPSQRLLLPPPVNVKATDPTSGHVPPSTKRASSSIHQILSSSTSLLTSNATAASVTATAASAAAKGMSLFSSASSYLRE</sequence>
<evidence type="ECO:0000256" key="8">
    <source>
        <dbReference type="SAM" id="MobiDB-lite"/>
    </source>
</evidence>
<dbReference type="GO" id="GO:0006891">
    <property type="term" value="P:intra-Golgi vesicle-mediated transport"/>
    <property type="evidence" value="ECO:0007669"/>
    <property type="project" value="InterPro"/>
</dbReference>
<name>W4GY15_APHAT</name>
<evidence type="ECO:0000256" key="4">
    <source>
        <dbReference type="ARBA" id="ARBA00022448"/>
    </source>
</evidence>
<accession>W4GY15</accession>
<dbReference type="GeneID" id="20805486"/>
<evidence type="ECO:0000256" key="1">
    <source>
        <dbReference type="ARBA" id="ARBA00004395"/>
    </source>
</evidence>